<dbReference type="OrthoDB" id="9796171at2"/>
<dbReference type="AlphaFoldDB" id="A0A562QKD3"/>
<dbReference type="GO" id="GO:0016747">
    <property type="term" value="F:acyltransferase activity, transferring groups other than amino-acyl groups"/>
    <property type="evidence" value="ECO:0007669"/>
    <property type="project" value="InterPro"/>
</dbReference>
<dbReference type="Pfam" id="PF13673">
    <property type="entry name" value="Acetyltransf_10"/>
    <property type="match status" value="1"/>
</dbReference>
<dbReference type="CDD" id="cd04301">
    <property type="entry name" value="NAT_SF"/>
    <property type="match status" value="1"/>
</dbReference>
<gene>
    <name evidence="2" type="ORF">IQ10_01837</name>
</gene>
<reference evidence="2 3" key="1">
    <citation type="journal article" date="2015" name="Stand. Genomic Sci.">
        <title>Genomic Encyclopedia of Bacterial and Archaeal Type Strains, Phase III: the genomes of soil and plant-associated and newly described type strains.</title>
        <authorList>
            <person name="Whitman W.B."/>
            <person name="Woyke T."/>
            <person name="Klenk H.P."/>
            <person name="Zhou Y."/>
            <person name="Lilburn T.G."/>
            <person name="Beck B.J."/>
            <person name="De Vos P."/>
            <person name="Vandamme P."/>
            <person name="Eisen J.A."/>
            <person name="Garrity G."/>
            <person name="Hugenholtz P."/>
            <person name="Kyrpides N.C."/>
        </authorList>
    </citation>
    <scope>NUCLEOTIDE SEQUENCE [LARGE SCALE GENOMIC DNA]</scope>
    <source>
        <strain evidence="2 3">CGMCC 1.10116</strain>
    </source>
</reference>
<dbReference type="RefSeq" id="WP_144450148.1">
    <property type="nucleotide sequence ID" value="NZ_VLKZ01000004.1"/>
</dbReference>
<keyword evidence="3" id="KW-1185">Reference proteome</keyword>
<organism evidence="2 3">
    <name type="scientific">Halalkalibacter nanhaiisediminis</name>
    <dbReference type="NCBI Taxonomy" id="688079"/>
    <lineage>
        <taxon>Bacteria</taxon>
        <taxon>Bacillati</taxon>
        <taxon>Bacillota</taxon>
        <taxon>Bacilli</taxon>
        <taxon>Bacillales</taxon>
        <taxon>Bacillaceae</taxon>
        <taxon>Halalkalibacter</taxon>
    </lineage>
</organism>
<dbReference type="PROSITE" id="PS51186">
    <property type="entry name" value="GNAT"/>
    <property type="match status" value="1"/>
</dbReference>
<dbReference type="InterPro" id="IPR016181">
    <property type="entry name" value="Acyl_CoA_acyltransferase"/>
</dbReference>
<sequence length="147" mass="17349">MEWSLMKFEDFTIDELYEVIRFRIDVFVVEQSCPYHELDGLDQNAFHLLGYEEGELAAYSRLFSRGIVADEASIGRVIVKESFRGQGYGQRLLSESIRQMEETLKESEIVIHAQLHLQQFYESFRFEKISESYDLDGIPHIDMIRRQ</sequence>
<evidence type="ECO:0000259" key="1">
    <source>
        <dbReference type="PROSITE" id="PS51186"/>
    </source>
</evidence>
<evidence type="ECO:0000313" key="2">
    <source>
        <dbReference type="EMBL" id="TWI57133.1"/>
    </source>
</evidence>
<proteinExistence type="predicted"/>
<dbReference type="Gene3D" id="3.40.630.30">
    <property type="match status" value="1"/>
</dbReference>
<dbReference type="Proteomes" id="UP000315711">
    <property type="component" value="Unassembled WGS sequence"/>
</dbReference>
<dbReference type="InterPro" id="IPR000182">
    <property type="entry name" value="GNAT_dom"/>
</dbReference>
<feature type="domain" description="N-acetyltransferase" evidence="1">
    <location>
        <begin position="6"/>
        <end position="147"/>
    </location>
</feature>
<comment type="caution">
    <text evidence="2">The sequence shown here is derived from an EMBL/GenBank/DDBJ whole genome shotgun (WGS) entry which is preliminary data.</text>
</comment>
<dbReference type="EMBL" id="VLKZ01000004">
    <property type="protein sequence ID" value="TWI57133.1"/>
    <property type="molecule type" value="Genomic_DNA"/>
</dbReference>
<name>A0A562QKD3_9BACI</name>
<evidence type="ECO:0000313" key="3">
    <source>
        <dbReference type="Proteomes" id="UP000315711"/>
    </source>
</evidence>
<protein>
    <submittedName>
        <fullName evidence="2">ElaA protein</fullName>
    </submittedName>
</protein>
<dbReference type="SUPFAM" id="SSF55729">
    <property type="entry name" value="Acyl-CoA N-acyltransferases (Nat)"/>
    <property type="match status" value="1"/>
</dbReference>
<accession>A0A562QKD3</accession>